<dbReference type="InterPro" id="IPR009061">
    <property type="entry name" value="DNA-bd_dom_put_sf"/>
</dbReference>
<dbReference type="SUPFAM" id="SSF46955">
    <property type="entry name" value="Putative DNA-binding domain"/>
    <property type="match status" value="1"/>
</dbReference>
<dbReference type="GO" id="GO:0003677">
    <property type="term" value="F:DNA binding"/>
    <property type="evidence" value="ECO:0007669"/>
    <property type="project" value="UniProtKB-KW"/>
</dbReference>
<dbReference type="Proteomes" id="UP000282971">
    <property type="component" value="Unassembled WGS sequence"/>
</dbReference>
<organism evidence="3 4">
    <name type="scientific">Sphingomonas crocodyli</name>
    <dbReference type="NCBI Taxonomy" id="1979270"/>
    <lineage>
        <taxon>Bacteria</taxon>
        <taxon>Pseudomonadati</taxon>
        <taxon>Pseudomonadota</taxon>
        <taxon>Alphaproteobacteria</taxon>
        <taxon>Sphingomonadales</taxon>
        <taxon>Sphingomonadaceae</taxon>
        <taxon>Sphingomonas</taxon>
    </lineage>
</organism>
<dbReference type="PANTHER" id="PTHR30204:SF15">
    <property type="entry name" value="BLL5018 PROTEIN"/>
    <property type="match status" value="1"/>
</dbReference>
<dbReference type="OrthoDB" id="9810140at2"/>
<reference evidence="3 4" key="1">
    <citation type="submission" date="2019-01" db="EMBL/GenBank/DDBJ databases">
        <authorList>
            <person name="Chen W.-M."/>
        </authorList>
    </citation>
    <scope>NUCLEOTIDE SEQUENCE [LARGE SCALE GENOMIC DNA]</scope>
    <source>
        <strain evidence="3 4">CCP-7</strain>
    </source>
</reference>
<dbReference type="PROSITE" id="PS50937">
    <property type="entry name" value="HTH_MERR_2"/>
    <property type="match status" value="1"/>
</dbReference>
<dbReference type="Gene3D" id="1.10.1660.10">
    <property type="match status" value="1"/>
</dbReference>
<gene>
    <name evidence="3" type="ORF">EOD43_09030</name>
</gene>
<evidence type="ECO:0000313" key="4">
    <source>
        <dbReference type="Proteomes" id="UP000282971"/>
    </source>
</evidence>
<dbReference type="RefSeq" id="WP_127743148.1">
    <property type="nucleotide sequence ID" value="NZ_SACN01000001.1"/>
</dbReference>
<evidence type="ECO:0000313" key="3">
    <source>
        <dbReference type="EMBL" id="RVT93983.1"/>
    </source>
</evidence>
<dbReference type="EMBL" id="SACN01000001">
    <property type="protein sequence ID" value="RVT93983.1"/>
    <property type="molecule type" value="Genomic_DNA"/>
</dbReference>
<dbReference type="Pfam" id="PF13411">
    <property type="entry name" value="MerR_1"/>
    <property type="match status" value="1"/>
</dbReference>
<dbReference type="SMART" id="SM00422">
    <property type="entry name" value="HTH_MERR"/>
    <property type="match status" value="1"/>
</dbReference>
<proteinExistence type="predicted"/>
<dbReference type="InterPro" id="IPR047057">
    <property type="entry name" value="MerR_fam"/>
</dbReference>
<dbReference type="GO" id="GO:0003700">
    <property type="term" value="F:DNA-binding transcription factor activity"/>
    <property type="evidence" value="ECO:0007669"/>
    <property type="project" value="InterPro"/>
</dbReference>
<name>A0A437M8P8_9SPHN</name>
<sequence>MTSGGDKSEDAFRTIGELSAELGIPQHILRYWESRFPQLKPLQRAGNRRYYRPADAALVRRIHSLLNDQGYTIKGVQKLLAQKNAPAAEPEVAGENGQRAIAPAPVLVVNQPALPRAIRSELEEIRDSLKAALEADME</sequence>
<evidence type="ECO:0000256" key="1">
    <source>
        <dbReference type="ARBA" id="ARBA00023125"/>
    </source>
</evidence>
<feature type="domain" description="HTH merR-type" evidence="2">
    <location>
        <begin position="14"/>
        <end position="82"/>
    </location>
</feature>
<keyword evidence="1" id="KW-0238">DNA-binding</keyword>
<evidence type="ECO:0000259" key="2">
    <source>
        <dbReference type="PROSITE" id="PS50937"/>
    </source>
</evidence>
<dbReference type="InterPro" id="IPR000551">
    <property type="entry name" value="MerR-type_HTH_dom"/>
</dbReference>
<accession>A0A437M8P8</accession>
<dbReference type="PANTHER" id="PTHR30204">
    <property type="entry name" value="REDOX-CYCLING DRUG-SENSING TRANSCRIPTIONAL ACTIVATOR SOXR"/>
    <property type="match status" value="1"/>
</dbReference>
<comment type="caution">
    <text evidence="3">The sequence shown here is derived from an EMBL/GenBank/DDBJ whole genome shotgun (WGS) entry which is preliminary data.</text>
</comment>
<keyword evidence="4" id="KW-1185">Reference proteome</keyword>
<dbReference type="CDD" id="cd04765">
    <property type="entry name" value="HTH_MlrA-like_sg2"/>
    <property type="match status" value="1"/>
</dbReference>
<protein>
    <submittedName>
        <fullName evidence="3">MerR family transcriptional regulator</fullName>
    </submittedName>
</protein>
<dbReference type="AlphaFoldDB" id="A0A437M8P8"/>